<keyword evidence="6" id="KW-1185">Reference proteome</keyword>
<name>A0ABZ1UTT5_9BURK</name>
<dbReference type="Gene3D" id="3.30.300.30">
    <property type="match status" value="2"/>
</dbReference>
<dbReference type="PROSITE" id="PS00012">
    <property type="entry name" value="PHOSPHOPANTETHEINE"/>
    <property type="match status" value="1"/>
</dbReference>
<dbReference type="InterPro" id="IPR020845">
    <property type="entry name" value="AMP-binding_CS"/>
</dbReference>
<evidence type="ECO:0000256" key="1">
    <source>
        <dbReference type="ARBA" id="ARBA00001957"/>
    </source>
</evidence>
<dbReference type="InterPro" id="IPR025110">
    <property type="entry name" value="AMP-bd_C"/>
</dbReference>
<dbReference type="SUPFAM" id="SSF52777">
    <property type="entry name" value="CoA-dependent acyltransferases"/>
    <property type="match status" value="3"/>
</dbReference>
<evidence type="ECO:0000259" key="4">
    <source>
        <dbReference type="PROSITE" id="PS50075"/>
    </source>
</evidence>
<organism evidence="5 6">
    <name type="scientific">[Empedobacter] haloabium</name>
    <dbReference type="NCBI Taxonomy" id="592317"/>
    <lineage>
        <taxon>Bacteria</taxon>
        <taxon>Pseudomonadati</taxon>
        <taxon>Pseudomonadota</taxon>
        <taxon>Betaproteobacteria</taxon>
        <taxon>Burkholderiales</taxon>
        <taxon>Oxalobacteraceae</taxon>
        <taxon>Telluria group</taxon>
        <taxon>Telluria group incertae sedis</taxon>
    </lineage>
</organism>
<dbReference type="Pfam" id="PF00550">
    <property type="entry name" value="PP-binding"/>
    <property type="match status" value="2"/>
</dbReference>
<dbReference type="SMART" id="SM00823">
    <property type="entry name" value="PKS_PP"/>
    <property type="match status" value="2"/>
</dbReference>
<keyword evidence="2" id="KW-0596">Phosphopantetheine</keyword>
<feature type="domain" description="Carrier" evidence="4">
    <location>
        <begin position="786"/>
        <end position="861"/>
    </location>
</feature>
<reference evidence="5 6" key="1">
    <citation type="journal article" date="2019" name="Int. J. Syst. Evol. Microbiol.">
        <title>The Draft Whole-Genome Sequence of the Antibiotic Producer Empedobacter haloabium ATCC 31962 Provides Indications for Its Taxonomic Reclassification.</title>
        <authorList>
            <person name="Miess H."/>
            <person name="Arlt P."/>
            <person name="Apel A.K."/>
            <person name="Weber T."/>
            <person name="Nieselt K."/>
            <person name="Hanssen F."/>
            <person name="Czemmel S."/>
            <person name="Nahnsen S."/>
            <person name="Gross H."/>
        </authorList>
    </citation>
    <scope>NUCLEOTIDE SEQUENCE [LARGE SCALE GENOMIC DNA]</scope>
    <source>
        <strain evidence="5 6">ATCC 31962</strain>
    </source>
</reference>
<dbReference type="PANTHER" id="PTHR45527:SF1">
    <property type="entry name" value="FATTY ACID SYNTHASE"/>
    <property type="match status" value="1"/>
</dbReference>
<dbReference type="InterPro" id="IPR010071">
    <property type="entry name" value="AA_adenyl_dom"/>
</dbReference>
<evidence type="ECO:0000256" key="2">
    <source>
        <dbReference type="ARBA" id="ARBA00022450"/>
    </source>
</evidence>
<dbReference type="Gene3D" id="3.30.559.30">
    <property type="entry name" value="Nonribosomal peptide synthetase, condensation domain"/>
    <property type="match status" value="2"/>
</dbReference>
<dbReference type="InterPro" id="IPR045851">
    <property type="entry name" value="AMP-bd_C_sf"/>
</dbReference>
<dbReference type="Gene3D" id="2.30.38.10">
    <property type="entry name" value="Luciferase, Domain 3"/>
    <property type="match status" value="2"/>
</dbReference>
<dbReference type="NCBIfam" id="NF003417">
    <property type="entry name" value="PRK04813.1"/>
    <property type="match status" value="2"/>
</dbReference>
<dbReference type="InterPro" id="IPR036736">
    <property type="entry name" value="ACP-like_sf"/>
</dbReference>
<dbReference type="Pfam" id="PF00501">
    <property type="entry name" value="AMP-binding"/>
    <property type="match status" value="2"/>
</dbReference>
<keyword evidence="3" id="KW-0597">Phosphoprotein</keyword>
<dbReference type="Pfam" id="PF13193">
    <property type="entry name" value="AMP-binding_C"/>
    <property type="match status" value="2"/>
</dbReference>
<dbReference type="Gene3D" id="3.40.50.980">
    <property type="match status" value="4"/>
</dbReference>
<dbReference type="Pfam" id="PF00668">
    <property type="entry name" value="Condensation"/>
    <property type="match status" value="2"/>
</dbReference>
<protein>
    <submittedName>
        <fullName evidence="5">Amino acid adenylation domain-containing protein</fullName>
    </submittedName>
</protein>
<evidence type="ECO:0000313" key="6">
    <source>
        <dbReference type="Proteomes" id="UP000321323"/>
    </source>
</evidence>
<dbReference type="InterPro" id="IPR006162">
    <property type="entry name" value="Ppantetheine_attach_site"/>
</dbReference>
<evidence type="ECO:0000256" key="3">
    <source>
        <dbReference type="ARBA" id="ARBA00022553"/>
    </source>
</evidence>
<dbReference type="CDD" id="cd05930">
    <property type="entry name" value="A_NRPS"/>
    <property type="match status" value="2"/>
</dbReference>
<dbReference type="InterPro" id="IPR023213">
    <property type="entry name" value="CAT-like_dom_sf"/>
</dbReference>
<dbReference type="Proteomes" id="UP000321323">
    <property type="component" value="Chromosome"/>
</dbReference>
<dbReference type="InterPro" id="IPR001242">
    <property type="entry name" value="Condensation_dom"/>
</dbReference>
<dbReference type="NCBIfam" id="TIGR01733">
    <property type="entry name" value="AA-adenyl-dom"/>
    <property type="match status" value="2"/>
</dbReference>
<dbReference type="Gene3D" id="1.10.1200.10">
    <property type="entry name" value="ACP-like"/>
    <property type="match status" value="2"/>
</dbReference>
<dbReference type="CDD" id="cd19531">
    <property type="entry name" value="LCL_NRPS-like"/>
    <property type="match status" value="2"/>
</dbReference>
<dbReference type="InterPro" id="IPR020806">
    <property type="entry name" value="PKS_PP-bd"/>
</dbReference>
<dbReference type="InterPro" id="IPR000873">
    <property type="entry name" value="AMP-dep_synth/lig_dom"/>
</dbReference>
<proteinExistence type="predicted"/>
<dbReference type="SUPFAM" id="SSF47336">
    <property type="entry name" value="ACP-like"/>
    <property type="match status" value="2"/>
</dbReference>
<dbReference type="Gene3D" id="3.30.559.10">
    <property type="entry name" value="Chloramphenicol acetyltransferase-like domain"/>
    <property type="match status" value="2"/>
</dbReference>
<feature type="domain" description="Carrier" evidence="4">
    <location>
        <begin position="1845"/>
        <end position="1919"/>
    </location>
</feature>
<dbReference type="PANTHER" id="PTHR45527">
    <property type="entry name" value="NONRIBOSOMAL PEPTIDE SYNTHETASE"/>
    <property type="match status" value="1"/>
</dbReference>
<dbReference type="SUPFAM" id="SSF56801">
    <property type="entry name" value="Acetyl-CoA synthetase-like"/>
    <property type="match status" value="2"/>
</dbReference>
<dbReference type="PROSITE" id="PS50075">
    <property type="entry name" value="CARRIER"/>
    <property type="match status" value="2"/>
</dbReference>
<accession>A0ABZ1UTT5</accession>
<gene>
    <name evidence="5" type="ORF">E7V67_010140</name>
</gene>
<dbReference type="InterPro" id="IPR009081">
    <property type="entry name" value="PP-bd_ACP"/>
</dbReference>
<dbReference type="EMBL" id="CP136508">
    <property type="protein sequence ID" value="WUR15436.1"/>
    <property type="molecule type" value="Genomic_DNA"/>
</dbReference>
<evidence type="ECO:0000313" key="5">
    <source>
        <dbReference type="EMBL" id="WUR15436.1"/>
    </source>
</evidence>
<sequence length="1923" mass="209142">MHGCENRWRKPELRDCAAQLQGAPELLSLPTDRPRPAVQDYRGGSIDIELDADLTRALRELGRRQGTTLYMTVLTAWAAVLARLAGQPQVVVGTSHAGRTRAEVEALIGFFVNTQALKIDLEGAPTVADLLAQTKQAALRAQDWHDVPFEQLVEALNPTRSMAYHPVFQVMLTWHNTPAVALDLADLSVERLRGAQTSATFDLALDFEEVGERIVGQLNYATALFDAATVRRHWGYLHAMLRAMVADERQRVHDIALLDETERTLLLEGFNATRRERGPAEPVHRLFERQAAARPDALALVHDTHQLSYGALNERANRLAHHLRALGIGPDARVALYMERGIDVIVAMLATLKAGAGYVPLDPSQPAERSAHLLADCAPMAVLTHAALRTSLQAPAGCHVVAVGGEDWAGLPGHDPDPATVGVEASHLAYVIYTSGSTGTPKGVQVEHRQLWHQLAALHELYDVTPADRVLQFCALTFDVSVEEIFGTLLHGATLVLRTEAWVTDPASWCRLCARHGLTIANLPTLFWQQLALEPDARIPAHLRQIVIGGDAVAASALEAWWRRPGHRPALANAYGPTETTINATVARCAPTDAPGSIGRPVPEGRIYVLDGAHQPVPLGVAGEIHVGGAHVARGYLNRPELDAERFLPDPFVPGGRMYRTGDLGRWHADGTVEFLGRNDFQVKLRGYRIELGEIEAHLARLDGVRAAAVLAREDRPGEKRLVAYVVGTSDAARLRAQLAEQLPDYMVPAAYVTLDALPSTANGKLDRRALPVPDEGALVQRVHEAPQGEIETVLARIWAELLGIAQVGRQDSFFELGGHSLLAVRLVSQLRQQLGVELPLAALFESPRLAELAREVAMAARTTLAAITPADRTTPLPLSYSQQRLWYVTQIDAQAHTAYHIPGALRLRGALDQAALQAAVARVVERHEILRTRFVTLAGQPRQVVDAAQGFTLQYSDVAGVPAETLRQLCHDEATAPFDLAHGPLLRGRLLRLADDDHLLLVTLHHIIADGWSLSVLAREVSALYEAYLRGAPDPLAPLPIQYGDYAAWQREWLQGPVLQQQLAYWVGQLQGAPALLALPTDRPRPDTQDYRGATLPVALDEGLGRALAVLGQRHGTTLYMTVLAAWAAVLARLSGQAQVVIGSSEAGRNRAELEPLIGFFVNAQAIRFDLEGDVSVAALLAQARQLALQAQAHRDVPFEQVVEAVNPLRSMAYNPIYQVRLAWQNTPEVRLDLAGLGLDSVGNQAGSAQFDLSLDLEQAGDRIVGQLNYATALFDEDTIRRHWGYLEAMLRAMVADDGQQVDRIALPDQAERQLLLHGFNQTRRDYPAETLIHALFEAQAARQPEVLAVACEGTELSYGALNERANQLAHHLRRLGVRPDERVAVFVERSVDMAVALLATLKAGGACVPLDPVHPDERLAHMLADSAPVVVLTQAGLQGRLPAARGAVVLDAQPWQHSAWAAEPASDPAPATVGLHAAHLAYVIYTSGSTGTPKGVMVEHRNVLTFLRGLEERIHGVAPDCRRIAWNSSFGFDMAVKAWGQLALGRSVHIVPERTRLDADALLAFIERHAIEAMECTPSHLRMLQGAGFPQQRGRTLRKLLLGGEAIDAATWRALAAHDGIGFFNMYGPTECSVDAACGPVAGDVPHIGQVMPNARIYLLDAHGEPVPLGAAGEICIGGAGVARGYLHRPELTAERFVPDPYAGIDGARMYRTGDLGRWRADGTIEYLGRNDFQVKVRGFRIELGEIEARLARLPGVRQAVVLAREDSPGDQRLVAYVVADPQVPAPDPAALRAQLAAQLPEYMLPSSYVALERLPVTPNGKLDRKALPAPEGQGLVQRPYEAPAGMVEQALAAIWAELLGAERVGRHDNFFELGGHSALAIQVIYQMSARQLQADVQMVFNAPSLAHLAAATIQLEEVEL</sequence>
<comment type="cofactor">
    <cofactor evidence="1">
        <name>pantetheine 4'-phosphate</name>
        <dbReference type="ChEBI" id="CHEBI:47942"/>
    </cofactor>
</comment>
<dbReference type="PROSITE" id="PS00455">
    <property type="entry name" value="AMP_BINDING"/>
    <property type="match status" value="2"/>
</dbReference>